<dbReference type="Proteomes" id="UP001597361">
    <property type="component" value="Unassembled WGS sequence"/>
</dbReference>
<comment type="caution">
    <text evidence="6">The sequence shown here is derived from an EMBL/GenBank/DDBJ whole genome shotgun (WGS) entry which is preliminary data.</text>
</comment>
<dbReference type="PROSITE" id="PS51123">
    <property type="entry name" value="OMPA_2"/>
    <property type="match status" value="2"/>
</dbReference>
<dbReference type="PANTHER" id="PTHR30329:SF21">
    <property type="entry name" value="LIPOPROTEIN YIAD-RELATED"/>
    <property type="match status" value="1"/>
</dbReference>
<dbReference type="InterPro" id="IPR011659">
    <property type="entry name" value="WD40"/>
</dbReference>
<dbReference type="RefSeq" id="WP_376886188.1">
    <property type="nucleotide sequence ID" value="NZ_JBHUHR010000031.1"/>
</dbReference>
<dbReference type="InterPro" id="IPR006665">
    <property type="entry name" value="OmpA-like"/>
</dbReference>
<protein>
    <submittedName>
        <fullName evidence="6">OmpA family protein</fullName>
    </submittedName>
</protein>
<sequence>MRKNFTILLIFLFSTGFFQEGYAQKSMLRYADQQWDLGNYHHSADVYTKAFGRKETYRAAKGAALSFDKLKDYGQSYNWWQNVVKQGDDITDEDVGNYLMAAYSIEKQDEALAFLDKNGRAIDGLDTDRIAMILASFENNSNIELEYFKEINSPTAADFTGAKDRDGNLYFVSDREKVVDSKPMPLIRFDAKNKIYDKNIYNWTGREYLRIYRYGKDGSIQELGFDRNDLLHLSDPAIAVIGEEEYLFFSATKDIPKVKKKKDHTVHPELFYGKLVDGNVTDIMEFPYNNSLEYSVITPFFDPQTDRLYFASDMEGGQGGFDLYFVELIGELGFSSPVNLGEVVNSNGNERDPYVYEDKLYFSSDGHIGLGGFDIFQADIIGGDGFSNLSNMEAPINSLKDDFGYRKFDQREIYLSSNRLGDEGLDDIYKHGKLLRRFMVSVIDCEGELVKDSDLNVLFGEGETLEMNVNGEGVYLAELESDTDYFLTLSKKGHFSIKDNNITTKNNDDELIERNYRLIRNPFDKKVYSDIIYYNLDKSDVRNDAAKRLEILASIMGKYDFLKLKVSSHTDSRASDTYNLALSERRAESVLEDLYEKGVDKDRVSLEWHGEDRLVNDCPDGVDCPEDLHQLNRRSELVLSVSFEEGTLLPEDFLDMDWCNETSLIGKLQKEIEIPIVYFDFDKFDIRLEHKMELERLILLLSSNENISLKLEGHTDIRGSEVYNQGLSERRAEVVMQYLIDRGISKDRLDYEWFGKTKPVYDCVGEPCTPAMHQLNRRTEIKVK</sequence>
<dbReference type="InterPro" id="IPR036737">
    <property type="entry name" value="OmpA-like_sf"/>
</dbReference>
<evidence type="ECO:0000259" key="5">
    <source>
        <dbReference type="PROSITE" id="PS51123"/>
    </source>
</evidence>
<evidence type="ECO:0000313" key="6">
    <source>
        <dbReference type="EMBL" id="MFD2035307.1"/>
    </source>
</evidence>
<dbReference type="InterPro" id="IPR006664">
    <property type="entry name" value="OMP_bac"/>
</dbReference>
<dbReference type="InterPro" id="IPR050330">
    <property type="entry name" value="Bact_OuterMem_StrucFunc"/>
</dbReference>
<feature type="domain" description="OmpA-like" evidence="5">
    <location>
        <begin position="521"/>
        <end position="643"/>
    </location>
</feature>
<dbReference type="PROSITE" id="PS01068">
    <property type="entry name" value="OMPA_1"/>
    <property type="match status" value="1"/>
</dbReference>
<comment type="subcellular location">
    <subcellularLocation>
        <location evidence="1">Cell outer membrane</location>
    </subcellularLocation>
</comment>
<dbReference type="SUPFAM" id="SSF82171">
    <property type="entry name" value="DPP6 N-terminal domain-like"/>
    <property type="match status" value="1"/>
</dbReference>
<dbReference type="EMBL" id="JBHUHR010000031">
    <property type="protein sequence ID" value="MFD2035307.1"/>
    <property type="molecule type" value="Genomic_DNA"/>
</dbReference>
<feature type="domain" description="OmpA-like" evidence="5">
    <location>
        <begin position="666"/>
        <end position="784"/>
    </location>
</feature>
<keyword evidence="3" id="KW-0998">Cell outer membrane</keyword>
<keyword evidence="2 4" id="KW-0472">Membrane</keyword>
<name>A0ABW4VP38_9BACT</name>
<evidence type="ECO:0000256" key="4">
    <source>
        <dbReference type="PROSITE-ProRule" id="PRU00473"/>
    </source>
</evidence>
<reference evidence="7" key="1">
    <citation type="journal article" date="2019" name="Int. J. Syst. Evol. Microbiol.">
        <title>The Global Catalogue of Microorganisms (GCM) 10K type strain sequencing project: providing services to taxonomists for standard genome sequencing and annotation.</title>
        <authorList>
            <consortium name="The Broad Institute Genomics Platform"/>
            <consortium name="The Broad Institute Genome Sequencing Center for Infectious Disease"/>
            <person name="Wu L."/>
            <person name="Ma J."/>
        </authorList>
    </citation>
    <scope>NUCLEOTIDE SEQUENCE [LARGE SCALE GENOMIC DNA]</scope>
    <source>
        <strain evidence="7">CGMCC 1.15180</strain>
    </source>
</reference>
<dbReference type="Gene3D" id="3.30.1330.60">
    <property type="entry name" value="OmpA-like domain"/>
    <property type="match status" value="2"/>
</dbReference>
<dbReference type="PANTHER" id="PTHR30329">
    <property type="entry name" value="STATOR ELEMENT OF FLAGELLAR MOTOR COMPLEX"/>
    <property type="match status" value="1"/>
</dbReference>
<evidence type="ECO:0000256" key="1">
    <source>
        <dbReference type="ARBA" id="ARBA00004442"/>
    </source>
</evidence>
<gene>
    <name evidence="6" type="ORF">ACFSKL_10920</name>
</gene>
<dbReference type="Pfam" id="PF07676">
    <property type="entry name" value="PD40"/>
    <property type="match status" value="1"/>
</dbReference>
<evidence type="ECO:0000256" key="2">
    <source>
        <dbReference type="ARBA" id="ARBA00023136"/>
    </source>
</evidence>
<organism evidence="6 7">
    <name type="scientific">Belliella marina</name>
    <dbReference type="NCBI Taxonomy" id="1644146"/>
    <lineage>
        <taxon>Bacteria</taxon>
        <taxon>Pseudomonadati</taxon>
        <taxon>Bacteroidota</taxon>
        <taxon>Cytophagia</taxon>
        <taxon>Cytophagales</taxon>
        <taxon>Cyclobacteriaceae</taxon>
        <taxon>Belliella</taxon>
    </lineage>
</organism>
<dbReference type="CDD" id="cd07185">
    <property type="entry name" value="OmpA_C-like"/>
    <property type="match status" value="2"/>
</dbReference>
<dbReference type="PRINTS" id="PR01021">
    <property type="entry name" value="OMPADOMAIN"/>
</dbReference>
<dbReference type="Pfam" id="PF00691">
    <property type="entry name" value="OmpA"/>
    <property type="match status" value="2"/>
</dbReference>
<dbReference type="SUPFAM" id="SSF103088">
    <property type="entry name" value="OmpA-like"/>
    <property type="match status" value="2"/>
</dbReference>
<proteinExistence type="predicted"/>
<dbReference type="InterPro" id="IPR006690">
    <property type="entry name" value="OMPA-like_CS"/>
</dbReference>
<accession>A0ABW4VP38</accession>
<keyword evidence="7" id="KW-1185">Reference proteome</keyword>
<evidence type="ECO:0000256" key="3">
    <source>
        <dbReference type="ARBA" id="ARBA00023237"/>
    </source>
</evidence>
<evidence type="ECO:0000313" key="7">
    <source>
        <dbReference type="Proteomes" id="UP001597361"/>
    </source>
</evidence>